<accession>A0A1R3TZ04</accession>
<dbReference type="GO" id="GO:0003700">
    <property type="term" value="F:DNA-binding transcription factor activity"/>
    <property type="evidence" value="ECO:0007669"/>
    <property type="project" value="TreeGrafter"/>
</dbReference>
<evidence type="ECO:0000313" key="5">
    <source>
        <dbReference type="Proteomes" id="UP000187891"/>
    </source>
</evidence>
<name>A0A1R3TZ04_9HYPH</name>
<feature type="domain" description="HTH tetR-type" evidence="3">
    <location>
        <begin position="8"/>
        <end position="68"/>
    </location>
</feature>
<dbReference type="RefSeq" id="WP_062451759.1">
    <property type="nucleotide sequence ID" value="NZ_FMUE01000011.1"/>
</dbReference>
<dbReference type="PRINTS" id="PR00455">
    <property type="entry name" value="HTHTETR"/>
</dbReference>
<dbReference type="InterPro" id="IPR050109">
    <property type="entry name" value="HTH-type_TetR-like_transc_reg"/>
</dbReference>
<reference evidence="5" key="1">
    <citation type="submission" date="2016-10" db="EMBL/GenBank/DDBJ databases">
        <authorList>
            <person name="Wibberg D."/>
        </authorList>
    </citation>
    <scope>NUCLEOTIDE SEQUENCE [LARGE SCALE GENOMIC DNA]</scope>
</reference>
<organism evidence="4 5">
    <name type="scientific">Agrobacterium rosae</name>
    <dbReference type="NCBI Taxonomy" id="1972867"/>
    <lineage>
        <taxon>Bacteria</taxon>
        <taxon>Pseudomonadati</taxon>
        <taxon>Pseudomonadota</taxon>
        <taxon>Alphaproteobacteria</taxon>
        <taxon>Hyphomicrobiales</taxon>
        <taxon>Rhizobiaceae</taxon>
        <taxon>Rhizobium/Agrobacterium group</taxon>
        <taxon>Agrobacterium</taxon>
    </lineage>
</organism>
<dbReference type="Proteomes" id="UP000187891">
    <property type="component" value="Unassembled WGS sequence"/>
</dbReference>
<dbReference type="GO" id="GO:0000976">
    <property type="term" value="F:transcription cis-regulatory region binding"/>
    <property type="evidence" value="ECO:0007669"/>
    <property type="project" value="TreeGrafter"/>
</dbReference>
<dbReference type="PROSITE" id="PS50977">
    <property type="entry name" value="HTH_TETR_2"/>
    <property type="match status" value="1"/>
</dbReference>
<dbReference type="InterPro" id="IPR009057">
    <property type="entry name" value="Homeodomain-like_sf"/>
</dbReference>
<dbReference type="PANTHER" id="PTHR30055">
    <property type="entry name" value="HTH-TYPE TRANSCRIPTIONAL REGULATOR RUTR"/>
    <property type="match status" value="1"/>
</dbReference>
<proteinExistence type="predicted"/>
<evidence type="ECO:0000313" key="4">
    <source>
        <dbReference type="EMBL" id="SCX32785.1"/>
    </source>
</evidence>
<dbReference type="PANTHER" id="PTHR30055:SF223">
    <property type="entry name" value="HTH-TYPE TRANSCRIPTIONAL REGULATOR UIDR"/>
    <property type="match status" value="1"/>
</dbReference>
<sequence>MSKKLPRADRRAQLLEIASDIVREQGTDALTLGWLAERAGVSKPIAYDHFETRSGLMMALYREAMNRQVEALAVALQGTPREPERIARVLAMAYLECATTIGPEWHAIGAALRGDAMMDAYHREMREEHATFYAEAIQPLSELDPATVRRRCVGLIGAMEAVSNEIAAGHIQLEHAVEDLASLNVTWLMNGR</sequence>
<evidence type="ECO:0000256" key="2">
    <source>
        <dbReference type="PROSITE-ProRule" id="PRU00335"/>
    </source>
</evidence>
<dbReference type="Gene3D" id="1.10.357.10">
    <property type="entry name" value="Tetracycline Repressor, domain 2"/>
    <property type="match status" value="1"/>
</dbReference>
<feature type="DNA-binding region" description="H-T-H motif" evidence="2">
    <location>
        <begin position="31"/>
        <end position="50"/>
    </location>
</feature>
<dbReference type="EMBL" id="FMUE01000011">
    <property type="protein sequence ID" value="SCX32785.1"/>
    <property type="molecule type" value="Genomic_DNA"/>
</dbReference>
<dbReference type="SUPFAM" id="SSF46689">
    <property type="entry name" value="Homeodomain-like"/>
    <property type="match status" value="1"/>
</dbReference>
<evidence type="ECO:0000256" key="1">
    <source>
        <dbReference type="ARBA" id="ARBA00023125"/>
    </source>
</evidence>
<dbReference type="STRING" id="1907666.DSM25559_3995"/>
<dbReference type="AlphaFoldDB" id="A0A1R3TZ04"/>
<keyword evidence="1 2" id="KW-0238">DNA-binding</keyword>
<dbReference type="InterPro" id="IPR001647">
    <property type="entry name" value="HTH_TetR"/>
</dbReference>
<gene>
    <name evidence="4" type="ORF">DSM25559_3995</name>
</gene>
<evidence type="ECO:0000259" key="3">
    <source>
        <dbReference type="PROSITE" id="PS50977"/>
    </source>
</evidence>
<dbReference type="Pfam" id="PF00440">
    <property type="entry name" value="TetR_N"/>
    <property type="match status" value="1"/>
</dbReference>
<protein>
    <submittedName>
        <fullName evidence="4">Transcriptional regulator BetI</fullName>
    </submittedName>
</protein>